<sequence>MENNHISRVAIVGATGSLGSSVLTALLAQSEPLFSVTVITRPGSITPSSHKSLVNHPRITIKEGSYSDPEFLASVLEGQDAVVLTLSFNVSHELQPDIIRAACKAKVSYIIPNEFGSDTGNPALIEAIPMHQAKVDARKLVGELGVDEHGNRTSSWIGIINNPWYDWSLPDGYLGIHPKTREVTFFDKGDLRVYMSTIELSGKATARVLSLPLHADAGTQRTLPSYANKFVYVRGFEVSQRDILESVQRATNTTDKDWKFHSSSAKEHIDDGHKMLAQGNMAGIMNLIFGNTFIPGIGADYRGAPLDNVALGLDGVEGLDKVTATTLQVALGAGLDALGLAHEQTLGERAMKLRYSITL</sequence>
<protein>
    <recommendedName>
        <fullName evidence="3">NmrA-like domain-containing protein</fullName>
    </recommendedName>
</protein>
<dbReference type="AlphaFoldDB" id="A0AAV9N9W2"/>
<evidence type="ECO:0000259" key="3">
    <source>
        <dbReference type="Pfam" id="PF05368"/>
    </source>
</evidence>
<proteinExistence type="predicted"/>
<dbReference type="EMBL" id="JAVRRD010000014">
    <property type="protein sequence ID" value="KAK5052051.1"/>
    <property type="molecule type" value="Genomic_DNA"/>
</dbReference>
<gene>
    <name evidence="4" type="ORF">LTR84_002855</name>
</gene>
<dbReference type="GO" id="GO:0016491">
    <property type="term" value="F:oxidoreductase activity"/>
    <property type="evidence" value="ECO:0007669"/>
    <property type="project" value="UniProtKB-KW"/>
</dbReference>
<keyword evidence="2" id="KW-0560">Oxidoreductase</keyword>
<evidence type="ECO:0000313" key="5">
    <source>
        <dbReference type="Proteomes" id="UP001358417"/>
    </source>
</evidence>
<dbReference type="Proteomes" id="UP001358417">
    <property type="component" value="Unassembled WGS sequence"/>
</dbReference>
<dbReference type="InterPro" id="IPR051609">
    <property type="entry name" value="NmrA/Isoflavone_reductase-like"/>
</dbReference>
<dbReference type="InterPro" id="IPR008030">
    <property type="entry name" value="NmrA-like"/>
</dbReference>
<evidence type="ECO:0000256" key="1">
    <source>
        <dbReference type="ARBA" id="ARBA00022857"/>
    </source>
</evidence>
<dbReference type="Pfam" id="PF05368">
    <property type="entry name" value="NmrA"/>
    <property type="match status" value="1"/>
</dbReference>
<dbReference type="CDD" id="cd05259">
    <property type="entry name" value="PCBER_SDR_a"/>
    <property type="match status" value="1"/>
</dbReference>
<keyword evidence="5" id="KW-1185">Reference proteome</keyword>
<dbReference type="InterPro" id="IPR045312">
    <property type="entry name" value="PCBER-like"/>
</dbReference>
<dbReference type="RefSeq" id="XP_064706065.1">
    <property type="nucleotide sequence ID" value="XM_064846455.1"/>
</dbReference>
<keyword evidence="1" id="KW-0521">NADP</keyword>
<dbReference type="InterPro" id="IPR036291">
    <property type="entry name" value="NAD(P)-bd_dom_sf"/>
</dbReference>
<dbReference type="Gene3D" id="3.40.50.720">
    <property type="entry name" value="NAD(P)-binding Rossmann-like Domain"/>
    <property type="match status" value="1"/>
</dbReference>
<organism evidence="4 5">
    <name type="scientific">Exophiala bonariae</name>
    <dbReference type="NCBI Taxonomy" id="1690606"/>
    <lineage>
        <taxon>Eukaryota</taxon>
        <taxon>Fungi</taxon>
        <taxon>Dikarya</taxon>
        <taxon>Ascomycota</taxon>
        <taxon>Pezizomycotina</taxon>
        <taxon>Eurotiomycetes</taxon>
        <taxon>Chaetothyriomycetidae</taxon>
        <taxon>Chaetothyriales</taxon>
        <taxon>Herpotrichiellaceae</taxon>
        <taxon>Exophiala</taxon>
    </lineage>
</organism>
<comment type="caution">
    <text evidence="4">The sequence shown here is derived from an EMBL/GenBank/DDBJ whole genome shotgun (WGS) entry which is preliminary data.</text>
</comment>
<dbReference type="PANTHER" id="PTHR47706">
    <property type="entry name" value="NMRA-LIKE FAMILY PROTEIN"/>
    <property type="match status" value="1"/>
</dbReference>
<feature type="domain" description="NmrA-like" evidence="3">
    <location>
        <begin position="7"/>
        <end position="146"/>
    </location>
</feature>
<evidence type="ECO:0000256" key="2">
    <source>
        <dbReference type="ARBA" id="ARBA00023002"/>
    </source>
</evidence>
<reference evidence="4 5" key="1">
    <citation type="submission" date="2023-08" db="EMBL/GenBank/DDBJ databases">
        <title>Black Yeasts Isolated from many extreme environments.</title>
        <authorList>
            <person name="Coleine C."/>
            <person name="Stajich J.E."/>
            <person name="Selbmann L."/>
        </authorList>
    </citation>
    <scope>NUCLEOTIDE SEQUENCE [LARGE SCALE GENOMIC DNA]</scope>
    <source>
        <strain evidence="4 5">CCFEE 5792</strain>
    </source>
</reference>
<dbReference type="GeneID" id="89971054"/>
<dbReference type="PANTHER" id="PTHR47706:SF7">
    <property type="entry name" value="CIPA-LIKE, PUTATIVE (AFU_ORTHOLOGUE AFUA_1G01630)-RELATED"/>
    <property type="match status" value="1"/>
</dbReference>
<dbReference type="SUPFAM" id="SSF51735">
    <property type="entry name" value="NAD(P)-binding Rossmann-fold domains"/>
    <property type="match status" value="1"/>
</dbReference>
<name>A0AAV9N9W2_9EURO</name>
<evidence type="ECO:0000313" key="4">
    <source>
        <dbReference type="EMBL" id="KAK5052051.1"/>
    </source>
</evidence>
<accession>A0AAV9N9W2</accession>